<evidence type="ECO:0000259" key="4">
    <source>
        <dbReference type="PROSITE" id="PS51406"/>
    </source>
</evidence>
<dbReference type="GO" id="GO:0030246">
    <property type="term" value="F:carbohydrate binding"/>
    <property type="evidence" value="ECO:0007669"/>
    <property type="project" value="UniProtKB-ARBA"/>
</dbReference>
<gene>
    <name evidence="5" type="primary">Fibcd1-L3</name>
    <name evidence="5" type="ORF">Hamer_G024917</name>
</gene>
<evidence type="ECO:0000256" key="2">
    <source>
        <dbReference type="ARBA" id="ARBA00053344"/>
    </source>
</evidence>
<dbReference type="PANTHER" id="PTHR19143:SF458">
    <property type="entry name" value="FIBRINOGEN C-TERMINAL DOMAIN-CONTAINING PROTEIN-RELATED"/>
    <property type="match status" value="1"/>
</dbReference>
<evidence type="ECO:0000256" key="1">
    <source>
        <dbReference type="ARBA" id="ARBA00023157"/>
    </source>
</evidence>
<dbReference type="InterPro" id="IPR002181">
    <property type="entry name" value="Fibrinogen_a/b/g_C_dom"/>
</dbReference>
<dbReference type="InterPro" id="IPR036056">
    <property type="entry name" value="Fibrinogen-like_C"/>
</dbReference>
<dbReference type="InterPro" id="IPR020837">
    <property type="entry name" value="Fibrinogen_CS"/>
</dbReference>
<evidence type="ECO:0000256" key="3">
    <source>
        <dbReference type="SAM" id="MobiDB-lite"/>
    </source>
</evidence>
<dbReference type="Proteomes" id="UP000747542">
    <property type="component" value="Unassembled WGS sequence"/>
</dbReference>
<dbReference type="InterPro" id="IPR014716">
    <property type="entry name" value="Fibrinogen_a/b/g_C_1"/>
</dbReference>
<feature type="region of interest" description="Disordered" evidence="3">
    <location>
        <begin position="15"/>
        <end position="58"/>
    </location>
</feature>
<keyword evidence="1" id="KW-1015">Disulfide bond</keyword>
<feature type="domain" description="Fibrinogen C-terminal" evidence="4">
    <location>
        <begin position="64"/>
        <end position="288"/>
    </location>
</feature>
<comment type="function">
    <text evidence="2">Lectin involved in innate immunity. Agglutinates all types of human erythrocytes, Gram-positive and Gram-negative bacteria. Has a stronger agglutinating activity towards Gram-negative bacteria than towards Gram-positive bacteria. Specifically recognizes acetyl group-containing substances on agglutinated cells. The hemagglutinating activity was inhibited by EDTA, acetyl group-containing mono- and disaccharides, N-acetyl derivatives of amino acids, other acetyl group-containing substances, propionamide and benzamide. Enhances the antimicrobial activity of big defensin against Gram-positive bacteria but not against Gram-negative bacteria.</text>
</comment>
<dbReference type="InterPro" id="IPR050373">
    <property type="entry name" value="Fibrinogen_C-term_domain"/>
</dbReference>
<dbReference type="GO" id="GO:0005615">
    <property type="term" value="C:extracellular space"/>
    <property type="evidence" value="ECO:0007669"/>
    <property type="project" value="TreeGrafter"/>
</dbReference>
<dbReference type="PANTHER" id="PTHR19143">
    <property type="entry name" value="FIBRINOGEN/TENASCIN/ANGIOPOEITIN"/>
    <property type="match status" value="1"/>
</dbReference>
<dbReference type="FunFam" id="3.90.215.10:FF:000001">
    <property type="entry name" value="Tenascin isoform 1"/>
    <property type="match status" value="1"/>
</dbReference>
<feature type="compositionally biased region" description="Low complexity" evidence="3">
    <location>
        <begin position="15"/>
        <end position="47"/>
    </location>
</feature>
<comment type="caution">
    <text evidence="5">The sequence shown here is derived from an EMBL/GenBank/DDBJ whole genome shotgun (WGS) entry which is preliminary data.</text>
</comment>
<accession>A0A8J5K447</accession>
<organism evidence="5 6">
    <name type="scientific">Homarus americanus</name>
    <name type="common">American lobster</name>
    <dbReference type="NCBI Taxonomy" id="6706"/>
    <lineage>
        <taxon>Eukaryota</taxon>
        <taxon>Metazoa</taxon>
        <taxon>Ecdysozoa</taxon>
        <taxon>Arthropoda</taxon>
        <taxon>Crustacea</taxon>
        <taxon>Multicrustacea</taxon>
        <taxon>Malacostraca</taxon>
        <taxon>Eumalacostraca</taxon>
        <taxon>Eucarida</taxon>
        <taxon>Decapoda</taxon>
        <taxon>Pleocyemata</taxon>
        <taxon>Astacidea</taxon>
        <taxon>Nephropoidea</taxon>
        <taxon>Nephropidae</taxon>
        <taxon>Homarus</taxon>
    </lineage>
</organism>
<dbReference type="Pfam" id="PF00147">
    <property type="entry name" value="Fibrinogen_C"/>
    <property type="match status" value="1"/>
</dbReference>
<proteinExistence type="predicted"/>
<evidence type="ECO:0000313" key="6">
    <source>
        <dbReference type="Proteomes" id="UP000747542"/>
    </source>
</evidence>
<dbReference type="Gene3D" id="3.90.215.10">
    <property type="entry name" value="Gamma Fibrinogen, chain A, domain 1"/>
    <property type="match status" value="1"/>
</dbReference>
<protein>
    <submittedName>
        <fullName evidence="5">Fibrinogen C domain-containing protein 1-like 3</fullName>
    </submittedName>
</protein>
<dbReference type="SMART" id="SM00186">
    <property type="entry name" value="FBG"/>
    <property type="match status" value="1"/>
</dbReference>
<dbReference type="SUPFAM" id="SSF56496">
    <property type="entry name" value="Fibrinogen C-terminal domain-like"/>
    <property type="match status" value="1"/>
</dbReference>
<dbReference type="AlphaFoldDB" id="A0A8J5K447"/>
<dbReference type="EMBL" id="JAHLQT010021298">
    <property type="protein sequence ID" value="KAG7167681.1"/>
    <property type="molecule type" value="Genomic_DNA"/>
</dbReference>
<name>A0A8J5K447_HOMAM</name>
<dbReference type="PROSITE" id="PS51406">
    <property type="entry name" value="FIBRINOGEN_C_2"/>
    <property type="match status" value="1"/>
</dbReference>
<keyword evidence="6" id="KW-1185">Reference proteome</keyword>
<reference evidence="5" key="1">
    <citation type="journal article" date="2021" name="Sci. Adv.">
        <title>The American lobster genome reveals insights on longevity, neural, and immune adaptations.</title>
        <authorList>
            <person name="Polinski J.M."/>
            <person name="Zimin A.V."/>
            <person name="Clark K.F."/>
            <person name="Kohn A.B."/>
            <person name="Sadowski N."/>
            <person name="Timp W."/>
            <person name="Ptitsyn A."/>
            <person name="Khanna P."/>
            <person name="Romanova D.Y."/>
            <person name="Williams P."/>
            <person name="Greenwood S.J."/>
            <person name="Moroz L.L."/>
            <person name="Walt D.R."/>
            <person name="Bodnar A.G."/>
        </authorList>
    </citation>
    <scope>NUCLEOTIDE SEQUENCE</scope>
    <source>
        <strain evidence="5">GMGI-L3</strain>
    </source>
</reference>
<dbReference type="PROSITE" id="PS00514">
    <property type="entry name" value="FIBRINOGEN_C_1"/>
    <property type="match status" value="1"/>
</dbReference>
<dbReference type="CDD" id="cd00087">
    <property type="entry name" value="FReD"/>
    <property type="match status" value="1"/>
</dbReference>
<evidence type="ECO:0000313" key="5">
    <source>
        <dbReference type="EMBL" id="KAG7167681.1"/>
    </source>
</evidence>
<dbReference type="NCBIfam" id="NF040941">
    <property type="entry name" value="GGGWT_bact"/>
    <property type="match status" value="1"/>
</dbReference>
<sequence>MTAVMTMTICVDPGDTNTTAADDTSTTAADDISTTATNDTSTTAADDTFPREPTPSPGKCQPLCCLDRRYRNCLDLQTTGGVAVSGVYIVYPYNTSPERPVNVWCDMTTDGGGWTVIQRRDDYPLQENFYRRWIEYALGFGDLQREHWLGLDHIHALTDQTVYELRVDLADFSGNRRSAKYSLFYVHNRDAFYLLEVDGYSGTAGDSLSPHNGRKFSARDKDLDGYGAASCAQRYSGAWWYAACHASNLNGKYLAGNHTSYADGVNWRTWLGYHYSLKKTVMMIRPVRPSRVPSTPSSQPTSTT</sequence>